<organism evidence="2 3">
    <name type="scientific">Streptomyces amritsarensis</name>
    <dbReference type="NCBI Taxonomy" id="681158"/>
    <lineage>
        <taxon>Bacteria</taxon>
        <taxon>Bacillati</taxon>
        <taxon>Actinomycetota</taxon>
        <taxon>Actinomycetes</taxon>
        <taxon>Kitasatosporales</taxon>
        <taxon>Streptomycetaceae</taxon>
        <taxon>Streptomyces</taxon>
    </lineage>
</organism>
<dbReference type="Proteomes" id="UP000187151">
    <property type="component" value="Unassembled WGS sequence"/>
</dbReference>
<dbReference type="RefSeq" id="WP_060178239.1">
    <property type="nucleotide sequence ID" value="NZ_MQUR01000020.1"/>
</dbReference>
<protein>
    <submittedName>
        <fullName evidence="2">Uncharacterized protein</fullName>
    </submittedName>
</protein>
<feature type="region of interest" description="Disordered" evidence="1">
    <location>
        <begin position="1"/>
        <end position="68"/>
    </location>
</feature>
<evidence type="ECO:0000313" key="2">
    <source>
        <dbReference type="EMBL" id="OLZ68718.1"/>
    </source>
</evidence>
<reference evidence="2 3" key="1">
    <citation type="submission" date="2016-01" db="EMBL/GenBank/DDBJ databases">
        <title>Streptomyces amritsarensis strain MTCC 11845 genome sequencing and assembly.</title>
        <authorList>
            <person name="Sharma D."/>
            <person name="Nair G.R."/>
            <person name="Kaur G."/>
            <person name="Manhas R.K."/>
            <person name="Mayilraj S."/>
        </authorList>
    </citation>
    <scope>NUCLEOTIDE SEQUENCE [LARGE SCALE GENOMIC DNA]</scope>
    <source>
        <strain evidence="2 3">MTCC 11845</strain>
    </source>
</reference>
<comment type="caution">
    <text evidence="2">The sequence shown here is derived from an EMBL/GenBank/DDBJ whole genome shotgun (WGS) entry which is preliminary data.</text>
</comment>
<feature type="compositionally biased region" description="Pro residues" evidence="1">
    <location>
        <begin position="22"/>
        <end position="35"/>
    </location>
</feature>
<evidence type="ECO:0000256" key="1">
    <source>
        <dbReference type="SAM" id="MobiDB-lite"/>
    </source>
</evidence>
<gene>
    <name evidence="2" type="ORF">AVW11_11935</name>
</gene>
<accession>A0ABX3G7D6</accession>
<sequence>MADELDQISDRHVDMRLNSGPPLGPYAPGGTPPSVVPYAPGVTPQPAGPYLTGGSPDFASSPAEKNAAAGTIQNELEPGTKRAAGHADEATGSAQKGFEGWETAAGLKKVAETWEQQVTTLMGRLAGEKTSLRGASGYITGNDLGLKTQFLSQSQLHGI</sequence>
<name>A0ABX3G7D6_9ACTN</name>
<proteinExistence type="predicted"/>
<dbReference type="EMBL" id="MQUR01000020">
    <property type="protein sequence ID" value="OLZ68718.1"/>
    <property type="molecule type" value="Genomic_DNA"/>
</dbReference>
<evidence type="ECO:0000313" key="3">
    <source>
        <dbReference type="Proteomes" id="UP000187151"/>
    </source>
</evidence>
<keyword evidence="3" id="KW-1185">Reference proteome</keyword>